<proteinExistence type="predicted"/>
<feature type="region of interest" description="Disordered" evidence="1">
    <location>
        <begin position="112"/>
        <end position="147"/>
    </location>
</feature>
<accession>A0A6J1J175</accession>
<feature type="region of interest" description="Disordered" evidence="1">
    <location>
        <begin position="36"/>
        <end position="58"/>
    </location>
</feature>
<gene>
    <name evidence="3" type="primary">LOC111480938</name>
</gene>
<feature type="compositionally biased region" description="Polar residues" evidence="1">
    <location>
        <begin position="40"/>
        <end position="49"/>
    </location>
</feature>
<protein>
    <submittedName>
        <fullName evidence="3">Uncharacterized protein LOC111480938 isoform X3</fullName>
    </submittedName>
</protein>
<keyword evidence="2" id="KW-1185">Reference proteome</keyword>
<evidence type="ECO:0000313" key="3">
    <source>
        <dbReference type="RefSeq" id="XP_022981945.1"/>
    </source>
</evidence>
<evidence type="ECO:0000256" key="1">
    <source>
        <dbReference type="SAM" id="MobiDB-lite"/>
    </source>
</evidence>
<sequence length="184" mass="20242">MDRNDGMSNRELDNLISEEAPVIITDNRNSIVVKDDGVQNEGSNNNHGGSTHDHPLYERKNGCSVNTDDTNYIDLESILRQRALENLRKYKRVLPRNVETPANCEVDKSNDAKQLDSPVSKSVHVTSPRDEAGINGNRFSRQGGGNAVNSMIIENGVKSTDEMDSAVASTYDPVCSSQRLALKP</sequence>
<dbReference type="RefSeq" id="XP_022981945.1">
    <property type="nucleotide sequence ID" value="XM_023126177.1"/>
</dbReference>
<reference evidence="3" key="1">
    <citation type="submission" date="2025-08" db="UniProtKB">
        <authorList>
            <consortium name="RefSeq"/>
        </authorList>
    </citation>
    <scope>IDENTIFICATION</scope>
    <source>
        <tissue evidence="3">Young leaves</tissue>
    </source>
</reference>
<name>A0A6J1J175_CUCMA</name>
<dbReference type="AlphaFoldDB" id="A0A6J1J175"/>
<dbReference type="PANTHER" id="PTHR36808:SF1">
    <property type="entry name" value="TRANSCRIPTIONAL REGULATOR ATRX-LIKE PROTEIN"/>
    <property type="match status" value="1"/>
</dbReference>
<organism evidence="2 3">
    <name type="scientific">Cucurbita maxima</name>
    <name type="common">Pumpkin</name>
    <name type="synonym">Winter squash</name>
    <dbReference type="NCBI Taxonomy" id="3661"/>
    <lineage>
        <taxon>Eukaryota</taxon>
        <taxon>Viridiplantae</taxon>
        <taxon>Streptophyta</taxon>
        <taxon>Embryophyta</taxon>
        <taxon>Tracheophyta</taxon>
        <taxon>Spermatophyta</taxon>
        <taxon>Magnoliopsida</taxon>
        <taxon>eudicotyledons</taxon>
        <taxon>Gunneridae</taxon>
        <taxon>Pentapetalae</taxon>
        <taxon>rosids</taxon>
        <taxon>fabids</taxon>
        <taxon>Cucurbitales</taxon>
        <taxon>Cucurbitaceae</taxon>
        <taxon>Cucurbiteae</taxon>
        <taxon>Cucurbita</taxon>
    </lineage>
</organism>
<dbReference type="PANTHER" id="PTHR36808">
    <property type="entry name" value="TRANSCRIPTIONAL REGULATOR ATRX-LIKE PROTEIN"/>
    <property type="match status" value="1"/>
</dbReference>
<dbReference type="GeneID" id="111480938"/>
<dbReference type="Proteomes" id="UP000504608">
    <property type="component" value="Unplaced"/>
</dbReference>
<evidence type="ECO:0000313" key="2">
    <source>
        <dbReference type="Proteomes" id="UP000504608"/>
    </source>
</evidence>